<comment type="similarity">
    <text evidence="1">Belongs to the MlaA family.</text>
</comment>
<accession>A0A9D1WDA7</accession>
<dbReference type="InterPro" id="IPR007428">
    <property type="entry name" value="MlaA"/>
</dbReference>
<dbReference type="Pfam" id="PF04333">
    <property type="entry name" value="MlaA"/>
    <property type="match status" value="1"/>
</dbReference>
<comment type="caution">
    <text evidence="4">The sequence shown here is derived from an EMBL/GenBank/DDBJ whole genome shotgun (WGS) entry which is preliminary data.</text>
</comment>
<keyword evidence="4" id="KW-0449">Lipoprotein</keyword>
<reference evidence="4" key="2">
    <citation type="submission" date="2021-04" db="EMBL/GenBank/DDBJ databases">
        <authorList>
            <person name="Gilroy R."/>
        </authorList>
    </citation>
    <scope>NUCLEOTIDE SEQUENCE</scope>
    <source>
        <strain evidence="4">USASDec5-558</strain>
    </source>
</reference>
<dbReference type="AlphaFoldDB" id="A0A9D1WDA7"/>
<dbReference type="EMBL" id="DXEV01000109">
    <property type="protein sequence ID" value="HIX56955.1"/>
    <property type="molecule type" value="Genomic_DNA"/>
</dbReference>
<gene>
    <name evidence="4" type="ORF">H9850_05740</name>
</gene>
<evidence type="ECO:0000313" key="4">
    <source>
        <dbReference type="EMBL" id="HIX56955.1"/>
    </source>
</evidence>
<dbReference type="Proteomes" id="UP000886829">
    <property type="component" value="Unassembled WGS sequence"/>
</dbReference>
<feature type="signal peptide" evidence="3">
    <location>
        <begin position="1"/>
        <end position="31"/>
    </location>
</feature>
<reference evidence="4" key="1">
    <citation type="journal article" date="2021" name="PeerJ">
        <title>Extensive microbial diversity within the chicken gut microbiome revealed by metagenomics and culture.</title>
        <authorList>
            <person name="Gilroy R."/>
            <person name="Ravi A."/>
            <person name="Getino M."/>
            <person name="Pursley I."/>
            <person name="Horton D.L."/>
            <person name="Alikhan N.F."/>
            <person name="Baker D."/>
            <person name="Gharbi K."/>
            <person name="Hall N."/>
            <person name="Watson M."/>
            <person name="Adriaenssens E.M."/>
            <person name="Foster-Nyarko E."/>
            <person name="Jarju S."/>
            <person name="Secka A."/>
            <person name="Antonio M."/>
            <person name="Oren A."/>
            <person name="Chaudhuri R.R."/>
            <person name="La Ragione R."/>
            <person name="Hildebrand F."/>
            <person name="Pallen M.J."/>
        </authorList>
    </citation>
    <scope>NUCLEOTIDE SEQUENCE</scope>
    <source>
        <strain evidence="4">USASDec5-558</strain>
    </source>
</reference>
<evidence type="ECO:0000256" key="1">
    <source>
        <dbReference type="ARBA" id="ARBA00010634"/>
    </source>
</evidence>
<protein>
    <submittedName>
        <fullName evidence="4">VacJ family lipoprotein</fullName>
    </submittedName>
</protein>
<dbReference type="GO" id="GO:0016020">
    <property type="term" value="C:membrane"/>
    <property type="evidence" value="ECO:0007669"/>
    <property type="project" value="InterPro"/>
</dbReference>
<dbReference type="PRINTS" id="PR01805">
    <property type="entry name" value="VACJLIPOPROT"/>
</dbReference>
<evidence type="ECO:0000313" key="5">
    <source>
        <dbReference type="Proteomes" id="UP000886829"/>
    </source>
</evidence>
<feature type="chain" id="PRO_5038570119" evidence="3">
    <location>
        <begin position="32"/>
        <end position="280"/>
    </location>
</feature>
<name>A0A9D1WDA7_9GAMM</name>
<proteinExistence type="inferred from homology"/>
<dbReference type="GO" id="GO:0120010">
    <property type="term" value="P:intermembrane phospholipid transfer"/>
    <property type="evidence" value="ECO:0007669"/>
    <property type="project" value="TreeGrafter"/>
</dbReference>
<dbReference type="PANTHER" id="PTHR30035">
    <property type="entry name" value="LIPOPROTEIN VACJ-RELATED"/>
    <property type="match status" value="1"/>
</dbReference>
<evidence type="ECO:0000256" key="3">
    <source>
        <dbReference type="SAM" id="SignalP"/>
    </source>
</evidence>
<evidence type="ECO:0000256" key="2">
    <source>
        <dbReference type="ARBA" id="ARBA00022729"/>
    </source>
</evidence>
<dbReference type="PANTHER" id="PTHR30035:SF3">
    <property type="entry name" value="INTERMEMBRANE PHOSPHOLIPID TRANSPORT SYSTEM LIPOPROTEIN MLAA"/>
    <property type="match status" value="1"/>
</dbReference>
<organism evidence="4 5">
    <name type="scientific">Candidatus Anaerobiospirillum pullistercoris</name>
    <dbReference type="NCBI Taxonomy" id="2838452"/>
    <lineage>
        <taxon>Bacteria</taxon>
        <taxon>Pseudomonadati</taxon>
        <taxon>Pseudomonadota</taxon>
        <taxon>Gammaproteobacteria</taxon>
        <taxon>Aeromonadales</taxon>
        <taxon>Succinivibrionaceae</taxon>
        <taxon>Anaerobiospirillum</taxon>
    </lineage>
</organism>
<keyword evidence="2 3" id="KW-0732">Signal</keyword>
<sequence length="280" mass="30546">MSTQFLPKFGRKLGTVLAVLGLCSFSSLSYAAAHSTYNPMQPRQLSAVAAQADYSYGYSILSGHALDSLEEPNRAMWYLNYDIFDHYILRPVAHGYAYLPQGVQDSMGNFFANLDEVNNIPNNIFVGNVGGSAVSLGRLVVNSTIGLLGFFDVATQMGLNAHPMNMETVLGKGGVEQGPFLMIPAYGPTTARDLNGAVIDGMPWYAVSWPITIGKWALQGVHNRAQLIPQEGMVDNAMDPYITTRDSFLMYDENAVNPVQEGVVESEDDFDEALLDEIDG</sequence>